<feature type="region of interest" description="Disordered" evidence="1">
    <location>
        <begin position="1"/>
        <end position="24"/>
    </location>
</feature>
<reference evidence="3" key="1">
    <citation type="submission" date="2025-08" db="UniProtKB">
        <authorList>
            <consortium name="Ensembl"/>
        </authorList>
    </citation>
    <scope>IDENTIFICATION</scope>
</reference>
<organism evidence="3 4">
    <name type="scientific">Cyprinus carpio</name>
    <name type="common">Common carp</name>
    <dbReference type="NCBI Taxonomy" id="7962"/>
    <lineage>
        <taxon>Eukaryota</taxon>
        <taxon>Metazoa</taxon>
        <taxon>Chordata</taxon>
        <taxon>Craniata</taxon>
        <taxon>Vertebrata</taxon>
        <taxon>Euteleostomi</taxon>
        <taxon>Actinopterygii</taxon>
        <taxon>Neopterygii</taxon>
        <taxon>Teleostei</taxon>
        <taxon>Ostariophysi</taxon>
        <taxon>Cypriniformes</taxon>
        <taxon>Cyprinidae</taxon>
        <taxon>Cyprininae</taxon>
        <taxon>Cyprinus</taxon>
    </lineage>
</organism>
<dbReference type="PANTHER" id="PTHR36981">
    <property type="entry name" value="ZGC:195170"/>
    <property type="match status" value="1"/>
</dbReference>
<accession>A0A8C1GIK8</accession>
<feature type="domain" description="P2X purinoreceptor 7 intracellular" evidence="2">
    <location>
        <begin position="43"/>
        <end position="177"/>
    </location>
</feature>
<dbReference type="Ensembl" id="ENSCCRT00010010422.1">
    <property type="protein sequence ID" value="ENSCCRP00010009575.1"/>
    <property type="gene ID" value="ENSCCRG00010004070.1"/>
</dbReference>
<feature type="compositionally biased region" description="Acidic residues" evidence="1">
    <location>
        <begin position="1"/>
        <end position="10"/>
    </location>
</feature>
<dbReference type="PANTHER" id="PTHR36981:SF1">
    <property type="entry name" value="P2X PURINORECEPTOR 7 INTRACELLULAR DOMAIN-CONTAINING PROTEIN"/>
    <property type="match status" value="1"/>
</dbReference>
<proteinExistence type="predicted"/>
<keyword evidence="4" id="KW-1185">Reference proteome</keyword>
<evidence type="ECO:0000313" key="4">
    <source>
        <dbReference type="Proteomes" id="UP000694427"/>
    </source>
</evidence>
<dbReference type="InterPro" id="IPR046815">
    <property type="entry name" value="P2RX7_C"/>
</dbReference>
<sequence>MASNWDEEEVERPTVNIYDGPQPYNFEPFRRDRANEEIPRADGNQRQINAWCLCGRCRPMETVVESLCCREVSAFWSLVEDLTPRPADVTCLTQHPGFEACCLNPFVLHIAYSHFRQDHGPLQASTHEQYRYTAYRQAIRWAYGVLGRSIRKPLPSCVVSTIRQQFQSGDQTYQGFQWPRLDENE</sequence>
<dbReference type="Pfam" id="PF20478">
    <property type="entry name" value="P2RX7_C"/>
    <property type="match status" value="1"/>
</dbReference>
<evidence type="ECO:0000259" key="2">
    <source>
        <dbReference type="Pfam" id="PF20478"/>
    </source>
</evidence>
<dbReference type="Proteomes" id="UP000694427">
    <property type="component" value="Unplaced"/>
</dbReference>
<name>A0A8C1GIK8_CYPCA</name>
<evidence type="ECO:0000313" key="3">
    <source>
        <dbReference type="Ensembl" id="ENSCCRP00010009575.1"/>
    </source>
</evidence>
<reference evidence="3" key="2">
    <citation type="submission" date="2025-09" db="UniProtKB">
        <authorList>
            <consortium name="Ensembl"/>
        </authorList>
    </citation>
    <scope>IDENTIFICATION</scope>
</reference>
<dbReference type="AlphaFoldDB" id="A0A8C1GIK8"/>
<evidence type="ECO:0000256" key="1">
    <source>
        <dbReference type="SAM" id="MobiDB-lite"/>
    </source>
</evidence>
<protein>
    <recommendedName>
        <fullName evidence="2">P2X purinoreceptor 7 intracellular domain-containing protein</fullName>
    </recommendedName>
</protein>